<name>A0A914HK87_GLORO</name>
<dbReference type="GO" id="GO:0015926">
    <property type="term" value="F:glucosidase activity"/>
    <property type="evidence" value="ECO:0007669"/>
    <property type="project" value="InterPro"/>
</dbReference>
<keyword evidence="4" id="KW-0378">Hydrolase</keyword>
<dbReference type="PANTHER" id="PTHR34983">
    <property type="entry name" value="ARABINOGALACTAN ENDO-BETA-1,4-GALACTANASE A"/>
    <property type="match status" value="1"/>
</dbReference>
<dbReference type="AlphaFoldDB" id="A0A914HK87"/>
<dbReference type="GO" id="GO:0045490">
    <property type="term" value="P:pectin catabolic process"/>
    <property type="evidence" value="ECO:0007669"/>
    <property type="project" value="TreeGrafter"/>
</dbReference>
<dbReference type="InterPro" id="IPR017853">
    <property type="entry name" value="GH"/>
</dbReference>
<proteinExistence type="inferred from homology"/>
<evidence type="ECO:0000256" key="6">
    <source>
        <dbReference type="SAM" id="SignalP"/>
    </source>
</evidence>
<feature type="chain" id="PRO_5037777848" description="arabinogalactan endo-beta-1,4-galactanase" evidence="6">
    <location>
        <begin position="19"/>
        <end position="303"/>
    </location>
</feature>
<evidence type="ECO:0000256" key="1">
    <source>
        <dbReference type="ARBA" id="ARBA00001695"/>
    </source>
</evidence>
<organism evidence="7 8">
    <name type="scientific">Globodera rostochiensis</name>
    <name type="common">Golden nematode worm</name>
    <name type="synonym">Heterodera rostochiensis</name>
    <dbReference type="NCBI Taxonomy" id="31243"/>
    <lineage>
        <taxon>Eukaryota</taxon>
        <taxon>Metazoa</taxon>
        <taxon>Ecdysozoa</taxon>
        <taxon>Nematoda</taxon>
        <taxon>Chromadorea</taxon>
        <taxon>Rhabditida</taxon>
        <taxon>Tylenchina</taxon>
        <taxon>Tylenchomorpha</taxon>
        <taxon>Tylenchoidea</taxon>
        <taxon>Heteroderidae</taxon>
        <taxon>Heteroderinae</taxon>
        <taxon>Globodera</taxon>
    </lineage>
</organism>
<dbReference type="SUPFAM" id="SSF51445">
    <property type="entry name" value="(Trans)glycosidases"/>
    <property type="match status" value="1"/>
</dbReference>
<evidence type="ECO:0000256" key="2">
    <source>
        <dbReference type="ARBA" id="ARBA00010687"/>
    </source>
</evidence>
<protein>
    <recommendedName>
        <fullName evidence="3">arabinogalactan endo-beta-1,4-galactanase</fullName>
        <ecNumber evidence="3">3.2.1.89</ecNumber>
    </recommendedName>
</protein>
<dbReference type="WBParaSite" id="Gr19_v10_g2245.t1">
    <property type="protein sequence ID" value="Gr19_v10_g2245.t1"/>
    <property type="gene ID" value="Gr19_v10_g2245"/>
</dbReference>
<accession>A0A914HK87</accession>
<evidence type="ECO:0000256" key="3">
    <source>
        <dbReference type="ARBA" id="ARBA00012556"/>
    </source>
</evidence>
<keyword evidence="5" id="KW-0326">Glycosidase</keyword>
<dbReference type="InterPro" id="IPR011683">
    <property type="entry name" value="Glyco_hydro_53"/>
</dbReference>
<dbReference type="Gene3D" id="3.20.20.80">
    <property type="entry name" value="Glycosidases"/>
    <property type="match status" value="1"/>
</dbReference>
<dbReference type="GO" id="GO:0031218">
    <property type="term" value="F:arabinogalactan endo-1,4-beta-galactosidase activity"/>
    <property type="evidence" value="ECO:0007669"/>
    <property type="project" value="UniProtKB-EC"/>
</dbReference>
<dbReference type="PANTHER" id="PTHR34983:SF1">
    <property type="entry name" value="ARABINOGALACTAN ENDO-BETA-1,4-GALACTANASE A"/>
    <property type="match status" value="1"/>
</dbReference>
<evidence type="ECO:0000256" key="5">
    <source>
        <dbReference type="ARBA" id="ARBA00023295"/>
    </source>
</evidence>
<reference evidence="8" key="1">
    <citation type="submission" date="2022-11" db="UniProtKB">
        <authorList>
            <consortium name="WormBaseParasite"/>
        </authorList>
    </citation>
    <scope>IDENTIFICATION</scope>
</reference>
<comment type="similarity">
    <text evidence="2">Belongs to the glycosyl hydrolase 53 family.</text>
</comment>
<comment type="catalytic activity">
    <reaction evidence="1">
        <text>The enzyme specifically hydrolyzes (1-&gt;4)-beta-D-galactosidic linkages in type I arabinogalactans.</text>
        <dbReference type="EC" id="3.2.1.89"/>
    </reaction>
</comment>
<keyword evidence="6" id="KW-0732">Signal</keyword>
<feature type="signal peptide" evidence="6">
    <location>
        <begin position="1"/>
        <end position="18"/>
    </location>
</feature>
<evidence type="ECO:0000313" key="7">
    <source>
        <dbReference type="Proteomes" id="UP000887572"/>
    </source>
</evidence>
<dbReference type="Pfam" id="PF07745">
    <property type="entry name" value="Glyco_hydro_53"/>
    <property type="match status" value="1"/>
</dbReference>
<keyword evidence="7" id="KW-1185">Reference proteome</keyword>
<evidence type="ECO:0000313" key="8">
    <source>
        <dbReference type="WBParaSite" id="Gr19_v10_g2245.t1"/>
    </source>
</evidence>
<dbReference type="Proteomes" id="UP000887572">
    <property type="component" value="Unplaced"/>
</dbReference>
<sequence length="303" mass="33523">MHFLNFTLLCLFCSLVEALYKGADVSWVSQQESSGQSFYNSAGTKTDPFVLLKSFGINAVRLRVWVNPSGGWNGGADTLHKAKRAMAQGMAIMIDFHYSDSWADPGQQTVPSAWSSHSLSQLVTDVYAHTYGILNYLKSNGIRVTWVQVGNEINGGMLWPNGKTPNFANLASLINSGYKASKAVYPNAPVILHLANGYKTADFTWFFDGVKKAGASWDVIGISHYPTSANWKTLNAQAATTLRTMITRYGKKDMLKRVRALGSNGIGVFYWEPQATPGWNHYQWSALDKSGKFTKAMTAFNYQ</sequence>
<dbReference type="EC" id="3.2.1.89" evidence="3"/>
<evidence type="ECO:0000256" key="4">
    <source>
        <dbReference type="ARBA" id="ARBA00022801"/>
    </source>
</evidence>